<keyword evidence="12" id="KW-1185">Reference proteome</keyword>
<evidence type="ECO:0000259" key="10">
    <source>
        <dbReference type="SMART" id="SM00387"/>
    </source>
</evidence>
<dbReference type="Proteomes" id="UP000664398">
    <property type="component" value="Unassembled WGS sequence"/>
</dbReference>
<dbReference type="Pfam" id="PF07730">
    <property type="entry name" value="HisKA_3"/>
    <property type="match status" value="1"/>
</dbReference>
<feature type="transmembrane region" description="Helical" evidence="9">
    <location>
        <begin position="57"/>
        <end position="84"/>
    </location>
</feature>
<keyword evidence="8" id="KW-0902">Two-component regulatory system</keyword>
<keyword evidence="9" id="KW-0472">Membrane</keyword>
<dbReference type="GO" id="GO:0005524">
    <property type="term" value="F:ATP binding"/>
    <property type="evidence" value="ECO:0007669"/>
    <property type="project" value="UniProtKB-KW"/>
</dbReference>
<evidence type="ECO:0000256" key="6">
    <source>
        <dbReference type="ARBA" id="ARBA00022777"/>
    </source>
</evidence>
<name>A0A939M2A6_9MICO</name>
<keyword evidence="9" id="KW-0812">Transmembrane</keyword>
<organism evidence="11 12">
    <name type="scientific">Leucobacter ruminantium</name>
    <dbReference type="NCBI Taxonomy" id="1289170"/>
    <lineage>
        <taxon>Bacteria</taxon>
        <taxon>Bacillati</taxon>
        <taxon>Actinomycetota</taxon>
        <taxon>Actinomycetes</taxon>
        <taxon>Micrococcales</taxon>
        <taxon>Microbacteriaceae</taxon>
        <taxon>Leucobacter</taxon>
    </lineage>
</organism>
<keyword evidence="3" id="KW-0597">Phosphoprotein</keyword>
<dbReference type="InterPro" id="IPR011712">
    <property type="entry name" value="Sig_transdc_His_kin_sub3_dim/P"/>
</dbReference>
<dbReference type="Pfam" id="PF02518">
    <property type="entry name" value="HATPase_c"/>
    <property type="match status" value="1"/>
</dbReference>
<evidence type="ECO:0000256" key="7">
    <source>
        <dbReference type="ARBA" id="ARBA00022840"/>
    </source>
</evidence>
<comment type="catalytic activity">
    <reaction evidence="1">
        <text>ATP + protein L-histidine = ADP + protein N-phospho-L-histidine.</text>
        <dbReference type="EC" id="2.7.13.3"/>
    </reaction>
</comment>
<evidence type="ECO:0000256" key="4">
    <source>
        <dbReference type="ARBA" id="ARBA00022679"/>
    </source>
</evidence>
<dbReference type="RefSeq" id="WP_208046180.1">
    <property type="nucleotide sequence ID" value="NZ_JAGDYL010000017.1"/>
</dbReference>
<evidence type="ECO:0000256" key="5">
    <source>
        <dbReference type="ARBA" id="ARBA00022741"/>
    </source>
</evidence>
<proteinExistence type="predicted"/>
<evidence type="ECO:0000313" key="12">
    <source>
        <dbReference type="Proteomes" id="UP000664398"/>
    </source>
</evidence>
<protein>
    <recommendedName>
        <fullName evidence="2">histidine kinase</fullName>
        <ecNumber evidence="2">2.7.13.3</ecNumber>
    </recommendedName>
</protein>
<dbReference type="CDD" id="cd16917">
    <property type="entry name" value="HATPase_UhpB-NarQ-NarX-like"/>
    <property type="match status" value="1"/>
</dbReference>
<dbReference type="InterPro" id="IPR003594">
    <property type="entry name" value="HATPase_dom"/>
</dbReference>
<keyword evidence="4" id="KW-0808">Transferase</keyword>
<dbReference type="GO" id="GO:0000155">
    <property type="term" value="F:phosphorelay sensor kinase activity"/>
    <property type="evidence" value="ECO:0007669"/>
    <property type="project" value="InterPro"/>
</dbReference>
<dbReference type="SMART" id="SM00387">
    <property type="entry name" value="HATPase_c"/>
    <property type="match status" value="1"/>
</dbReference>
<dbReference type="InterPro" id="IPR050482">
    <property type="entry name" value="Sensor_HK_TwoCompSys"/>
</dbReference>
<reference evidence="11" key="1">
    <citation type="submission" date="2021-03" db="EMBL/GenBank/DDBJ databases">
        <title>Leucobacter chromiisoli sp. nov., isolated from chromium-containing soil of chemical plant.</title>
        <authorList>
            <person name="Xu Z."/>
        </authorList>
    </citation>
    <scope>NUCLEOTIDE SEQUENCE</scope>
    <source>
        <strain evidence="11">A2</strain>
    </source>
</reference>
<comment type="caution">
    <text evidence="11">The sequence shown here is derived from an EMBL/GenBank/DDBJ whole genome shotgun (WGS) entry which is preliminary data.</text>
</comment>
<dbReference type="SUPFAM" id="SSF55874">
    <property type="entry name" value="ATPase domain of HSP90 chaperone/DNA topoisomerase II/histidine kinase"/>
    <property type="match status" value="1"/>
</dbReference>
<keyword evidence="5" id="KW-0547">Nucleotide-binding</keyword>
<sequence length="386" mass="40808">MRPARWILDVLLGIGVTLVVSLFIAADIQGSDPDAWAYLWAVGLGGVMLVRRRYPVIVLLLSAGAVISYYAAGYPAIGVAVPLAAAVFSAAEQGRIVASIVTAIAVLGISVSYRLVEGQDPSVVVGYELPGHALLLAAAIALGDGVRARRELRRRAAEIGELTAERSAREAEQRAMAERLAIARELHDSVGHALTVVALHAQTAEEALSSGETVARDECEAREAVRVIATTTSTSFEDLRRTVASLRREDPGSRTPLRITDLESAILPARRAGLEVVTSVSVVSPLPPMLEAATYRIVQEAITNVVRHADASRVDVDIRENADFLRVSVVNDGRVFPDRSPSTGEAKGRGLSGMRERALLLGGTFSAGPDGAGFAVRASIPLEAGA</sequence>
<dbReference type="GO" id="GO:0016020">
    <property type="term" value="C:membrane"/>
    <property type="evidence" value="ECO:0007669"/>
    <property type="project" value="InterPro"/>
</dbReference>
<dbReference type="EC" id="2.7.13.3" evidence="2"/>
<feature type="transmembrane region" description="Helical" evidence="9">
    <location>
        <begin position="127"/>
        <end position="146"/>
    </location>
</feature>
<dbReference type="AlphaFoldDB" id="A0A939M2A6"/>
<dbReference type="InterPro" id="IPR036890">
    <property type="entry name" value="HATPase_C_sf"/>
</dbReference>
<dbReference type="GO" id="GO:0046983">
    <property type="term" value="F:protein dimerization activity"/>
    <property type="evidence" value="ECO:0007669"/>
    <property type="project" value="InterPro"/>
</dbReference>
<dbReference type="PANTHER" id="PTHR24421:SF10">
    <property type="entry name" value="NITRATE_NITRITE SENSOR PROTEIN NARQ"/>
    <property type="match status" value="1"/>
</dbReference>
<dbReference type="Gene3D" id="1.20.5.1930">
    <property type="match status" value="1"/>
</dbReference>
<evidence type="ECO:0000313" key="11">
    <source>
        <dbReference type="EMBL" id="MBO1805710.1"/>
    </source>
</evidence>
<evidence type="ECO:0000256" key="3">
    <source>
        <dbReference type="ARBA" id="ARBA00022553"/>
    </source>
</evidence>
<dbReference type="EMBL" id="JAGDYL010000017">
    <property type="protein sequence ID" value="MBO1805710.1"/>
    <property type="molecule type" value="Genomic_DNA"/>
</dbReference>
<evidence type="ECO:0000256" key="8">
    <source>
        <dbReference type="ARBA" id="ARBA00023012"/>
    </source>
</evidence>
<dbReference type="Gene3D" id="3.30.565.10">
    <property type="entry name" value="Histidine kinase-like ATPase, C-terminal domain"/>
    <property type="match status" value="1"/>
</dbReference>
<feature type="transmembrane region" description="Helical" evidence="9">
    <location>
        <begin position="96"/>
        <end position="115"/>
    </location>
</feature>
<feature type="domain" description="Histidine kinase/HSP90-like ATPase" evidence="10">
    <location>
        <begin position="289"/>
        <end position="384"/>
    </location>
</feature>
<keyword evidence="7" id="KW-0067">ATP-binding</keyword>
<keyword evidence="6 11" id="KW-0418">Kinase</keyword>
<feature type="transmembrane region" description="Helical" evidence="9">
    <location>
        <begin position="6"/>
        <end position="28"/>
    </location>
</feature>
<gene>
    <name evidence="11" type="ORF">J4H91_10335</name>
</gene>
<accession>A0A939M2A6</accession>
<evidence type="ECO:0000256" key="2">
    <source>
        <dbReference type="ARBA" id="ARBA00012438"/>
    </source>
</evidence>
<evidence type="ECO:0000256" key="1">
    <source>
        <dbReference type="ARBA" id="ARBA00000085"/>
    </source>
</evidence>
<keyword evidence="9" id="KW-1133">Transmembrane helix</keyword>
<dbReference type="PANTHER" id="PTHR24421">
    <property type="entry name" value="NITRATE/NITRITE SENSOR PROTEIN NARX-RELATED"/>
    <property type="match status" value="1"/>
</dbReference>
<feature type="transmembrane region" description="Helical" evidence="9">
    <location>
        <begin position="35"/>
        <end position="51"/>
    </location>
</feature>
<evidence type="ECO:0000256" key="9">
    <source>
        <dbReference type="SAM" id="Phobius"/>
    </source>
</evidence>